<accession>A0A1H5LR07</accession>
<dbReference type="InterPro" id="IPR006311">
    <property type="entry name" value="TAT_signal"/>
</dbReference>
<dbReference type="PANTHER" id="PTHR43649:SF11">
    <property type="entry name" value="ABC TRANSPORTER SUBSTRATE-BINDING PROTEIN YESO-RELATED"/>
    <property type="match status" value="1"/>
</dbReference>
<sequence>MAHIDRRTFLGAGSAALAAGALAGCGSDGGGESGDSNSLRVAWYGGQPAHEGVEAALNAYTSDNADISLATEKAAFGDYWDKLATQVAGGQGPDVLRMSMSYFAEYADRGALLDLSEYAGSTITTSSLDPDVATSGEISDGLYGIGQSSITHATFRNPQLVDEYGLELPAEWSWDDFVEFCQEFSDAAGPGKYGTTDAGGNFQIFEVWARQHGTELFDESGLVVTADIVEEWLVMWQSLREAGAAPTSDITAESTGFETSQLAQLGAAIEFGWVQQVAFYQPVVPDHPLEVFAVPGLTAGSLEGQFLKALDFWCVTSETANADGAAELIEFLLSDERAVSSIGLTLGVPPSSVSRDLLGLGTDTAEGRAIAYVDAIAGSTGPSPQPWPTGYGELQATAFPSLNEDVGFGDATPAEAAARFIDDAARALGS</sequence>
<protein>
    <submittedName>
        <fullName evidence="1">Carbohydrate ABC transporter substrate-binding protein, CUT1 family</fullName>
    </submittedName>
</protein>
<dbReference type="SUPFAM" id="SSF53850">
    <property type="entry name" value="Periplasmic binding protein-like II"/>
    <property type="match status" value="1"/>
</dbReference>
<dbReference type="Gene3D" id="3.40.190.10">
    <property type="entry name" value="Periplasmic binding protein-like II"/>
    <property type="match status" value="2"/>
</dbReference>
<reference evidence="2" key="1">
    <citation type="submission" date="2016-10" db="EMBL/GenBank/DDBJ databases">
        <authorList>
            <person name="Varghese N."/>
            <person name="Submissions S."/>
        </authorList>
    </citation>
    <scope>NUCLEOTIDE SEQUENCE [LARGE SCALE GENOMIC DNA]</scope>
    <source>
        <strain evidence="2">DSM 21368</strain>
    </source>
</reference>
<organism evidence="1 2">
    <name type="scientific">Ruania alba</name>
    <dbReference type="NCBI Taxonomy" id="648782"/>
    <lineage>
        <taxon>Bacteria</taxon>
        <taxon>Bacillati</taxon>
        <taxon>Actinomycetota</taxon>
        <taxon>Actinomycetes</taxon>
        <taxon>Micrococcales</taxon>
        <taxon>Ruaniaceae</taxon>
        <taxon>Ruania</taxon>
    </lineage>
</organism>
<dbReference type="STRING" id="648782.SAMN04488554_2934"/>
<dbReference type="PANTHER" id="PTHR43649">
    <property type="entry name" value="ARABINOSE-BINDING PROTEIN-RELATED"/>
    <property type="match status" value="1"/>
</dbReference>
<dbReference type="PROSITE" id="PS51257">
    <property type="entry name" value="PROKAR_LIPOPROTEIN"/>
    <property type="match status" value="1"/>
</dbReference>
<dbReference type="EMBL" id="FNTX01000002">
    <property type="protein sequence ID" value="SEE79492.1"/>
    <property type="molecule type" value="Genomic_DNA"/>
</dbReference>
<dbReference type="InterPro" id="IPR006059">
    <property type="entry name" value="SBP"/>
</dbReference>
<evidence type="ECO:0000313" key="1">
    <source>
        <dbReference type="EMBL" id="SEE79492.1"/>
    </source>
</evidence>
<evidence type="ECO:0000313" key="2">
    <source>
        <dbReference type="Proteomes" id="UP000199220"/>
    </source>
</evidence>
<dbReference type="AlphaFoldDB" id="A0A1H5LR07"/>
<keyword evidence="2" id="KW-1185">Reference proteome</keyword>
<dbReference type="Proteomes" id="UP000199220">
    <property type="component" value="Unassembled WGS sequence"/>
</dbReference>
<dbReference type="RefSeq" id="WP_175477120.1">
    <property type="nucleotide sequence ID" value="NZ_FNTX01000002.1"/>
</dbReference>
<gene>
    <name evidence="1" type="ORF">SAMN04488554_2934</name>
</gene>
<dbReference type="InterPro" id="IPR050490">
    <property type="entry name" value="Bact_solute-bd_prot1"/>
</dbReference>
<dbReference type="PROSITE" id="PS51318">
    <property type="entry name" value="TAT"/>
    <property type="match status" value="1"/>
</dbReference>
<dbReference type="Pfam" id="PF13416">
    <property type="entry name" value="SBP_bac_8"/>
    <property type="match status" value="1"/>
</dbReference>
<name>A0A1H5LR07_9MICO</name>
<proteinExistence type="predicted"/>